<evidence type="ECO:0000256" key="2">
    <source>
        <dbReference type="ARBA" id="ARBA00006577"/>
    </source>
</evidence>
<evidence type="ECO:0000256" key="3">
    <source>
        <dbReference type="ARBA" id="ARBA00023110"/>
    </source>
</evidence>
<gene>
    <name evidence="7" type="ORF">DW921_03120</name>
</gene>
<name>A0A413T3L2_9BACT</name>
<dbReference type="GeneID" id="78404893"/>
<comment type="catalytic activity">
    <reaction evidence="1 5 6">
        <text>[protein]-peptidylproline (omega=180) = [protein]-peptidylproline (omega=0)</text>
        <dbReference type="Rhea" id="RHEA:16237"/>
        <dbReference type="Rhea" id="RHEA-COMP:10747"/>
        <dbReference type="Rhea" id="RHEA-COMP:10748"/>
        <dbReference type="ChEBI" id="CHEBI:83833"/>
        <dbReference type="ChEBI" id="CHEBI:83834"/>
        <dbReference type="EC" id="5.2.1.8"/>
    </reaction>
</comment>
<evidence type="ECO:0000256" key="6">
    <source>
        <dbReference type="RuleBase" id="RU003915"/>
    </source>
</evidence>
<dbReference type="RefSeq" id="WP_008140673.1">
    <property type="nucleotide sequence ID" value="NZ_CABJGD010000004.1"/>
</dbReference>
<dbReference type="InterPro" id="IPR046357">
    <property type="entry name" value="PPIase_dom_sf"/>
</dbReference>
<organism evidence="7 8">
    <name type="scientific">Phocaeicola coprophilus</name>
    <dbReference type="NCBI Taxonomy" id="387090"/>
    <lineage>
        <taxon>Bacteria</taxon>
        <taxon>Pseudomonadati</taxon>
        <taxon>Bacteroidota</taxon>
        <taxon>Bacteroidia</taxon>
        <taxon>Bacteroidales</taxon>
        <taxon>Bacteroidaceae</taxon>
        <taxon>Phocaeicola</taxon>
    </lineage>
</organism>
<dbReference type="Gene3D" id="3.10.50.40">
    <property type="match status" value="1"/>
</dbReference>
<reference evidence="7 8" key="1">
    <citation type="submission" date="2018-08" db="EMBL/GenBank/DDBJ databases">
        <title>A genome reference for cultivated species of the human gut microbiota.</title>
        <authorList>
            <person name="Zou Y."/>
            <person name="Xue W."/>
            <person name="Luo G."/>
        </authorList>
    </citation>
    <scope>NUCLEOTIDE SEQUENCE [LARGE SCALE GENOMIC DNA]</scope>
    <source>
        <strain evidence="7 8">AM42-38</strain>
    </source>
</reference>
<evidence type="ECO:0000256" key="5">
    <source>
        <dbReference type="PROSITE-ProRule" id="PRU00277"/>
    </source>
</evidence>
<evidence type="ECO:0000313" key="8">
    <source>
        <dbReference type="Proteomes" id="UP000283855"/>
    </source>
</evidence>
<dbReference type="PROSITE" id="PS50059">
    <property type="entry name" value="FKBP_PPIASE"/>
    <property type="match status" value="1"/>
</dbReference>
<dbReference type="EC" id="5.2.1.8" evidence="6"/>
<dbReference type="PANTHER" id="PTHR43811">
    <property type="entry name" value="FKBP-TYPE PEPTIDYL-PROLYL CIS-TRANS ISOMERASE FKPA"/>
    <property type="match status" value="1"/>
</dbReference>
<dbReference type="InterPro" id="IPR001179">
    <property type="entry name" value="PPIase_FKBP_dom"/>
</dbReference>
<accession>A0A413T3L2</accession>
<keyword evidence="4 5" id="KW-0413">Isomerase</keyword>
<dbReference type="SUPFAM" id="SSF54534">
    <property type="entry name" value="FKBP-like"/>
    <property type="match status" value="1"/>
</dbReference>
<dbReference type="AlphaFoldDB" id="A0A413T3L2"/>
<dbReference type="Pfam" id="PF00254">
    <property type="entry name" value="FKBP_C"/>
    <property type="match status" value="1"/>
</dbReference>
<comment type="caution">
    <text evidence="7">The sequence shown here is derived from an EMBL/GenBank/DDBJ whole genome shotgun (WGS) entry which is preliminary data.</text>
</comment>
<keyword evidence="3 5" id="KW-0697">Rotamase</keyword>
<evidence type="ECO:0000256" key="4">
    <source>
        <dbReference type="ARBA" id="ARBA00023235"/>
    </source>
</evidence>
<sequence>MEKDKKQVQTKNNRKEYTQANLNWLASKSKETGVSPLPKGICYKSLAEGRADGKHPGPRSIVTVHYTGRTIDGRIFDDTRGGIPAALRLSDLIDGWIIALQRMCIGDRWEIYIPAEMGYGKFSQPGIPGGSTLIFDIELLGIA</sequence>
<dbReference type="Proteomes" id="UP000283855">
    <property type="component" value="Unassembled WGS sequence"/>
</dbReference>
<dbReference type="PANTHER" id="PTHR43811:SF23">
    <property type="entry name" value="FKBP-TYPE 22 KDA PEPTIDYL-PROLYL CIS-TRANS ISOMERASE"/>
    <property type="match status" value="1"/>
</dbReference>
<evidence type="ECO:0000313" key="7">
    <source>
        <dbReference type="EMBL" id="RHA78007.1"/>
    </source>
</evidence>
<protein>
    <recommendedName>
        <fullName evidence="6">Peptidyl-prolyl cis-trans isomerase</fullName>
        <ecNumber evidence="6">5.2.1.8</ecNumber>
    </recommendedName>
</protein>
<dbReference type="EMBL" id="QSFT01000004">
    <property type="protein sequence ID" value="RHA78007.1"/>
    <property type="molecule type" value="Genomic_DNA"/>
</dbReference>
<evidence type="ECO:0000256" key="1">
    <source>
        <dbReference type="ARBA" id="ARBA00000971"/>
    </source>
</evidence>
<dbReference type="GO" id="GO:0003755">
    <property type="term" value="F:peptidyl-prolyl cis-trans isomerase activity"/>
    <property type="evidence" value="ECO:0007669"/>
    <property type="project" value="UniProtKB-UniRule"/>
</dbReference>
<comment type="similarity">
    <text evidence="2 6">Belongs to the FKBP-type PPIase family.</text>
</comment>
<proteinExistence type="inferred from homology"/>